<evidence type="ECO:0000313" key="3">
    <source>
        <dbReference type="Proteomes" id="UP001215598"/>
    </source>
</evidence>
<proteinExistence type="predicted"/>
<evidence type="ECO:0000256" key="1">
    <source>
        <dbReference type="SAM" id="MobiDB-lite"/>
    </source>
</evidence>
<feature type="region of interest" description="Disordered" evidence="1">
    <location>
        <begin position="1"/>
        <end position="103"/>
    </location>
</feature>
<feature type="compositionally biased region" description="Basic residues" evidence="1">
    <location>
        <begin position="47"/>
        <end position="73"/>
    </location>
</feature>
<sequence length="206" mass="23956">MQNEHARTHACARRRTQRCGRVKEERRVDNEHLSSCTRAQTPWSRSMRTRAQHCARHRHRRQRIAPPHSRSRQRCVPFLPTKHPPHSRFPLPTPLPTSQQTQKQLTRQPHTSLLENAVSHAHGQPDHQGVVHVGDEEEEAREEKVVGGGGDGDEVAWKQTHQFSCHSRREGRREGWGKREWRGKERGGMGQSRRWWGRCGQGREVT</sequence>
<evidence type="ECO:0000313" key="2">
    <source>
        <dbReference type="EMBL" id="KAJ7713491.1"/>
    </source>
</evidence>
<dbReference type="EMBL" id="JARKIB010000342">
    <property type="protein sequence ID" value="KAJ7713491.1"/>
    <property type="molecule type" value="Genomic_DNA"/>
</dbReference>
<organism evidence="2 3">
    <name type="scientific">Mycena metata</name>
    <dbReference type="NCBI Taxonomy" id="1033252"/>
    <lineage>
        <taxon>Eukaryota</taxon>
        <taxon>Fungi</taxon>
        <taxon>Dikarya</taxon>
        <taxon>Basidiomycota</taxon>
        <taxon>Agaricomycotina</taxon>
        <taxon>Agaricomycetes</taxon>
        <taxon>Agaricomycetidae</taxon>
        <taxon>Agaricales</taxon>
        <taxon>Marasmiineae</taxon>
        <taxon>Mycenaceae</taxon>
        <taxon>Mycena</taxon>
    </lineage>
</organism>
<gene>
    <name evidence="2" type="ORF">B0H16DRAFT_1621106</name>
</gene>
<protein>
    <submittedName>
        <fullName evidence="2">Uncharacterized protein</fullName>
    </submittedName>
</protein>
<comment type="caution">
    <text evidence="2">The sequence shown here is derived from an EMBL/GenBank/DDBJ whole genome shotgun (WGS) entry which is preliminary data.</text>
</comment>
<dbReference type="Proteomes" id="UP001215598">
    <property type="component" value="Unassembled WGS sequence"/>
</dbReference>
<feature type="compositionally biased region" description="Polar residues" evidence="1">
    <location>
        <begin position="33"/>
        <end position="46"/>
    </location>
</feature>
<reference evidence="2" key="1">
    <citation type="submission" date="2023-03" db="EMBL/GenBank/DDBJ databases">
        <title>Massive genome expansion in bonnet fungi (Mycena s.s.) driven by repeated elements and novel gene families across ecological guilds.</title>
        <authorList>
            <consortium name="Lawrence Berkeley National Laboratory"/>
            <person name="Harder C.B."/>
            <person name="Miyauchi S."/>
            <person name="Viragh M."/>
            <person name="Kuo A."/>
            <person name="Thoen E."/>
            <person name="Andreopoulos B."/>
            <person name="Lu D."/>
            <person name="Skrede I."/>
            <person name="Drula E."/>
            <person name="Henrissat B."/>
            <person name="Morin E."/>
            <person name="Kohler A."/>
            <person name="Barry K."/>
            <person name="LaButti K."/>
            <person name="Morin E."/>
            <person name="Salamov A."/>
            <person name="Lipzen A."/>
            <person name="Mereny Z."/>
            <person name="Hegedus B."/>
            <person name="Baldrian P."/>
            <person name="Stursova M."/>
            <person name="Weitz H."/>
            <person name="Taylor A."/>
            <person name="Grigoriev I.V."/>
            <person name="Nagy L.G."/>
            <person name="Martin F."/>
            <person name="Kauserud H."/>
        </authorList>
    </citation>
    <scope>NUCLEOTIDE SEQUENCE</scope>
    <source>
        <strain evidence="2">CBHHK182m</strain>
    </source>
</reference>
<feature type="compositionally biased region" description="Basic and acidic residues" evidence="1">
    <location>
        <begin position="21"/>
        <end position="32"/>
    </location>
</feature>
<accession>A0AAD7MEE4</accession>
<feature type="compositionally biased region" description="Basic and acidic residues" evidence="1">
    <location>
        <begin position="167"/>
        <end position="187"/>
    </location>
</feature>
<feature type="compositionally biased region" description="Basic residues" evidence="1">
    <location>
        <begin position="8"/>
        <end position="20"/>
    </location>
</feature>
<feature type="region of interest" description="Disordered" evidence="1">
    <location>
        <begin position="145"/>
        <end position="206"/>
    </location>
</feature>
<dbReference type="AlphaFoldDB" id="A0AAD7MEE4"/>
<name>A0AAD7MEE4_9AGAR</name>
<keyword evidence="3" id="KW-1185">Reference proteome</keyword>